<feature type="active site" evidence="5">
    <location>
        <position position="346"/>
    </location>
</feature>
<organism evidence="6 7">
    <name type="scientific">Terriglobus aquaticus</name>
    <dbReference type="NCBI Taxonomy" id="940139"/>
    <lineage>
        <taxon>Bacteria</taxon>
        <taxon>Pseudomonadati</taxon>
        <taxon>Acidobacteriota</taxon>
        <taxon>Terriglobia</taxon>
        <taxon>Terriglobales</taxon>
        <taxon>Acidobacteriaceae</taxon>
        <taxon>Terriglobus</taxon>
    </lineage>
</organism>
<dbReference type="RefSeq" id="WP_263411835.1">
    <property type="nucleotide sequence ID" value="NZ_BAABBH010000001.1"/>
</dbReference>
<evidence type="ECO:0000256" key="5">
    <source>
        <dbReference type="PROSITE-ProRule" id="PRU10015"/>
    </source>
</evidence>
<dbReference type="Proteomes" id="UP001634747">
    <property type="component" value="Unassembled WGS sequence"/>
</dbReference>
<keyword evidence="3 4" id="KW-0949">S-adenosyl-L-methionine</keyword>
<keyword evidence="2 4" id="KW-0808">Transferase</keyword>
<dbReference type="PANTHER" id="PTHR11061">
    <property type="entry name" value="RNA M5U METHYLTRANSFERASE"/>
    <property type="match status" value="1"/>
</dbReference>
<protein>
    <submittedName>
        <fullName evidence="6">Class I SAM-dependent RNA methyltransferase</fullName>
        <ecNumber evidence="6">2.1.1.-</ecNumber>
    </submittedName>
</protein>
<keyword evidence="1 4" id="KW-0489">Methyltransferase</keyword>
<dbReference type="PANTHER" id="PTHR11061:SF30">
    <property type="entry name" value="TRNA (URACIL(54)-C(5))-METHYLTRANSFERASE"/>
    <property type="match status" value="1"/>
</dbReference>
<feature type="active site" description="Nucleophile" evidence="4">
    <location>
        <position position="346"/>
    </location>
</feature>
<dbReference type="GO" id="GO:0008168">
    <property type="term" value="F:methyltransferase activity"/>
    <property type="evidence" value="ECO:0007669"/>
    <property type="project" value="UniProtKB-KW"/>
</dbReference>
<dbReference type="Pfam" id="PF05958">
    <property type="entry name" value="tRNA_U5-meth_tr"/>
    <property type="match status" value="1"/>
</dbReference>
<sequence>MPEAAGLNATAEVTPRCHHFGVCGGCQLQHLSQQTQTLRKVDAVRIRLQQAGVPSPTIETHTAAGYEYRNRIRLRVEGGRVGYSRFNSHDFLPIQECPIASPLLWQAAAALDNLAATTNLWPVGSKELELMTDGDEAALQLLLHVDATVVTLDRDTPRQFRDLCEGLRQRVPQTAGGGLLVQGELASGSRRVQERQRVEVARWGAPGLTFRVNGQAYAVSRGAFFQVNRFLTGRMVELVLNGRSGRAAWDLFAGAGLFSVPLTDRFDQVTAVEVGQPAATDLAAALRSAGQQHRAMAQPVLDFLKRARLATPPDLIVMDPPRAGLGGAITQELIRIGAPEMVYVSCDAATFARDARALVDSRYTITDLHLLDLFPQTNHTETIAVFRRG</sequence>
<evidence type="ECO:0000313" key="7">
    <source>
        <dbReference type="Proteomes" id="UP001634747"/>
    </source>
</evidence>
<gene>
    <name evidence="6" type="ORF">ACK2TP_13070</name>
</gene>
<dbReference type="PROSITE" id="PS01230">
    <property type="entry name" value="TRMA_1"/>
    <property type="match status" value="1"/>
</dbReference>
<dbReference type="PROSITE" id="PS51687">
    <property type="entry name" value="SAM_MT_RNA_M5U"/>
    <property type="match status" value="1"/>
</dbReference>
<feature type="binding site" evidence="4">
    <location>
        <position position="252"/>
    </location>
    <ligand>
        <name>S-adenosyl-L-methionine</name>
        <dbReference type="ChEBI" id="CHEBI:59789"/>
    </ligand>
</feature>
<evidence type="ECO:0000256" key="1">
    <source>
        <dbReference type="ARBA" id="ARBA00022603"/>
    </source>
</evidence>
<name>A0ABW9KLN2_9BACT</name>
<evidence type="ECO:0000256" key="4">
    <source>
        <dbReference type="PROSITE-ProRule" id="PRU01024"/>
    </source>
</evidence>
<keyword evidence="7" id="KW-1185">Reference proteome</keyword>
<dbReference type="Gene3D" id="3.40.50.150">
    <property type="entry name" value="Vaccinia Virus protein VP39"/>
    <property type="match status" value="1"/>
</dbReference>
<comment type="similarity">
    <text evidence="4">Belongs to the class I-like SAM-binding methyltransferase superfamily. RNA M5U methyltransferase family.</text>
</comment>
<reference evidence="6 7" key="1">
    <citation type="submission" date="2024-12" db="EMBL/GenBank/DDBJ databases">
        <authorList>
            <person name="Lee Y."/>
        </authorList>
    </citation>
    <scope>NUCLEOTIDE SEQUENCE [LARGE SCALE GENOMIC DNA]</scope>
    <source>
        <strain evidence="6 7">03SUJ4</strain>
    </source>
</reference>
<evidence type="ECO:0000256" key="2">
    <source>
        <dbReference type="ARBA" id="ARBA00022679"/>
    </source>
</evidence>
<evidence type="ECO:0000313" key="6">
    <source>
        <dbReference type="EMBL" id="MFN2976699.1"/>
    </source>
</evidence>
<feature type="binding site" evidence="4">
    <location>
        <position position="319"/>
    </location>
    <ligand>
        <name>S-adenosyl-L-methionine</name>
        <dbReference type="ChEBI" id="CHEBI:59789"/>
    </ligand>
</feature>
<feature type="binding site" evidence="4">
    <location>
        <position position="226"/>
    </location>
    <ligand>
        <name>S-adenosyl-L-methionine</name>
        <dbReference type="ChEBI" id="CHEBI:59789"/>
    </ligand>
</feature>
<dbReference type="Gene3D" id="2.40.50.1070">
    <property type="match status" value="1"/>
</dbReference>
<dbReference type="PROSITE" id="PS01231">
    <property type="entry name" value="TRMA_2"/>
    <property type="match status" value="1"/>
</dbReference>
<dbReference type="SUPFAM" id="SSF53335">
    <property type="entry name" value="S-adenosyl-L-methionine-dependent methyltransferases"/>
    <property type="match status" value="1"/>
</dbReference>
<comment type="caution">
    <text evidence="6">The sequence shown here is derived from an EMBL/GenBank/DDBJ whole genome shotgun (WGS) entry which is preliminary data.</text>
</comment>
<dbReference type="GO" id="GO:0032259">
    <property type="term" value="P:methylation"/>
    <property type="evidence" value="ECO:0007669"/>
    <property type="project" value="UniProtKB-KW"/>
</dbReference>
<evidence type="ECO:0000256" key="3">
    <source>
        <dbReference type="ARBA" id="ARBA00022691"/>
    </source>
</evidence>
<proteinExistence type="inferred from homology"/>
<dbReference type="InterPro" id="IPR029063">
    <property type="entry name" value="SAM-dependent_MTases_sf"/>
</dbReference>
<dbReference type="EMBL" id="JBJYXY010000001">
    <property type="protein sequence ID" value="MFN2976699.1"/>
    <property type="molecule type" value="Genomic_DNA"/>
</dbReference>
<dbReference type="EC" id="2.1.1.-" evidence="6"/>
<feature type="binding site" evidence="4">
    <location>
        <position position="273"/>
    </location>
    <ligand>
        <name>S-adenosyl-L-methionine</name>
        <dbReference type="ChEBI" id="CHEBI:59789"/>
    </ligand>
</feature>
<accession>A0ABW9KLN2</accession>
<dbReference type="InterPro" id="IPR030391">
    <property type="entry name" value="MeTrfase_TrmA_CS"/>
</dbReference>
<dbReference type="InterPro" id="IPR030390">
    <property type="entry name" value="MeTrfase_TrmA_AS"/>
</dbReference>
<dbReference type="InterPro" id="IPR010280">
    <property type="entry name" value="U5_MeTrfase_fam"/>
</dbReference>